<evidence type="ECO:0000313" key="2">
    <source>
        <dbReference type="Proteomes" id="UP000464718"/>
    </source>
</evidence>
<name>A0AAX1G1C9_VIBPH</name>
<proteinExistence type="predicted"/>
<reference evidence="1 2" key="1">
    <citation type="submission" date="2018-12" db="EMBL/GenBank/DDBJ databases">
        <title>Genomic insights into the evolutionary origins and pathogenicity of five Vibrio parahaemolyticus strains isolated from the shrimp with acute hepatopancreatic necrosis disease (AHPND).</title>
        <authorList>
            <person name="Yang Q."/>
            <person name="Dong X."/>
            <person name="Xie G."/>
            <person name="Fu S."/>
            <person name="Zou P."/>
            <person name="Sun J."/>
            <person name="Wang Y."/>
            <person name="Huang J."/>
        </authorList>
    </citation>
    <scope>NUCLEOTIDE SEQUENCE [LARGE SCALE GENOMIC DNA]</scope>
    <source>
        <strain evidence="1 2">20160303005-1</strain>
        <plasmid evidence="2">pvpsd2016-3</plasmid>
    </source>
</reference>
<evidence type="ECO:0000313" key="1">
    <source>
        <dbReference type="EMBL" id="QHH13187.1"/>
    </source>
</evidence>
<organism evidence="1 2">
    <name type="scientific">Vibrio parahaemolyticus</name>
    <dbReference type="NCBI Taxonomy" id="670"/>
    <lineage>
        <taxon>Bacteria</taxon>
        <taxon>Pseudomonadati</taxon>
        <taxon>Pseudomonadota</taxon>
        <taxon>Gammaproteobacteria</taxon>
        <taxon>Vibrionales</taxon>
        <taxon>Vibrionaceae</taxon>
        <taxon>Vibrio</taxon>
    </lineage>
</organism>
<sequence>MKRQSGVSTGSFLLALTIASASLAISASIGSHLLRQTNQREDFTTVMMDVFQGMDAAIADQWQSSGCRALTEPPTLQTLVSDYHVSPSVLTSPYVLSLAYRTPVGATLSWGTKVTVTLPDNVSGYELKNAALRVADDVYVTERTITLYKGVATMNSQLQHQYFNGETGCMQEDFE</sequence>
<gene>
    <name evidence="1" type="ORF">EHC69_28410</name>
</gene>
<dbReference type="AlphaFoldDB" id="A0AAX1G1C9"/>
<accession>A0AAX1G1C9</accession>
<protein>
    <submittedName>
        <fullName evidence="1">Uncharacterized protein</fullName>
    </submittedName>
</protein>
<keyword evidence="1" id="KW-0614">Plasmid</keyword>
<dbReference type="Proteomes" id="UP000464718">
    <property type="component" value="Plasmid pvpsd2016-3"/>
</dbReference>
<dbReference type="RefSeq" id="WP_086482429.1">
    <property type="nucleotide sequence ID" value="NZ_CP034302.1"/>
</dbReference>
<geneLocation type="plasmid" evidence="2">
    <name>pvpsd2016-3</name>
</geneLocation>
<dbReference type="EMBL" id="CP034302">
    <property type="protein sequence ID" value="QHH13187.1"/>
    <property type="molecule type" value="Genomic_DNA"/>
</dbReference>